<accession>A0ABV6CJ88</accession>
<proteinExistence type="predicted"/>
<dbReference type="Proteomes" id="UP001589795">
    <property type="component" value="Unassembled WGS sequence"/>
</dbReference>
<dbReference type="InterPro" id="IPR014543">
    <property type="entry name" value="UCP028291"/>
</dbReference>
<sequence length="96" mass="10882">MQIIADFPTVRGQALIGTMTKHFGHKIPVTLTDDQAELRFEMGEARVSVIPNGLRLALTAEDADRLERLRDVVERHLLRFAHREDPAPLDWMPVPA</sequence>
<organism evidence="1 2">
    <name type="scientific">Paracoccus rhizosphaerae</name>
    <dbReference type="NCBI Taxonomy" id="1133347"/>
    <lineage>
        <taxon>Bacteria</taxon>
        <taxon>Pseudomonadati</taxon>
        <taxon>Pseudomonadota</taxon>
        <taxon>Alphaproteobacteria</taxon>
        <taxon>Rhodobacterales</taxon>
        <taxon>Paracoccaceae</taxon>
        <taxon>Paracoccus</taxon>
    </lineage>
</organism>
<reference evidence="1 2" key="1">
    <citation type="submission" date="2024-09" db="EMBL/GenBank/DDBJ databases">
        <authorList>
            <person name="Sun Q."/>
            <person name="Mori K."/>
        </authorList>
    </citation>
    <scope>NUCLEOTIDE SEQUENCE [LARGE SCALE GENOMIC DNA]</scope>
    <source>
        <strain evidence="1 2">CCM 7904</strain>
    </source>
</reference>
<comment type="caution">
    <text evidence="1">The sequence shown here is derived from an EMBL/GenBank/DDBJ whole genome shotgun (WGS) entry which is preliminary data.</text>
</comment>
<protein>
    <submittedName>
        <fullName evidence="1">DUF2218 domain-containing protein</fullName>
    </submittedName>
</protein>
<dbReference type="Pfam" id="PF09981">
    <property type="entry name" value="DUF2218"/>
    <property type="match status" value="1"/>
</dbReference>
<dbReference type="EMBL" id="JBHLWQ010000103">
    <property type="protein sequence ID" value="MFC0200819.1"/>
    <property type="molecule type" value="Genomic_DNA"/>
</dbReference>
<dbReference type="Gene3D" id="3.30.310.50">
    <property type="entry name" value="Alpha-D-phosphohexomutase, C-terminal domain"/>
    <property type="match status" value="1"/>
</dbReference>
<evidence type="ECO:0000313" key="2">
    <source>
        <dbReference type="Proteomes" id="UP001589795"/>
    </source>
</evidence>
<evidence type="ECO:0000313" key="1">
    <source>
        <dbReference type="EMBL" id="MFC0200819.1"/>
    </source>
</evidence>
<dbReference type="RefSeq" id="WP_265507951.1">
    <property type="nucleotide sequence ID" value="NZ_JAOTBE010000049.1"/>
</dbReference>
<gene>
    <name evidence="1" type="ORF">ACFFIZ_10985</name>
</gene>
<name>A0ABV6CJ88_9RHOB</name>
<keyword evidence="2" id="KW-1185">Reference proteome</keyword>